<sequence>SHITFNVTDTMKRVRSAIRKTVERGRDAIAAIREAARIEVTLESKLDVDIKVSTEKKLHFLLGARNGGGVRHKYVLAVILPDGRRHQVRLLHGDSVARLTKRVARTTCLPLDQIYFVTGRHVCLADERADADTVYTVETRLNGGEGGHPPAPMTYGQVYWGFMISFSVLLALVCVIGGF</sequence>
<evidence type="ECO:0000313" key="3">
    <source>
        <dbReference type="Proteomes" id="UP001432322"/>
    </source>
</evidence>
<evidence type="ECO:0000256" key="1">
    <source>
        <dbReference type="SAM" id="Phobius"/>
    </source>
</evidence>
<dbReference type="Proteomes" id="UP001432322">
    <property type="component" value="Unassembled WGS sequence"/>
</dbReference>
<proteinExistence type="predicted"/>
<evidence type="ECO:0008006" key="4">
    <source>
        <dbReference type="Google" id="ProtNLM"/>
    </source>
</evidence>
<keyword evidence="1" id="KW-0472">Membrane</keyword>
<dbReference type="EMBL" id="BTSY01000004">
    <property type="protein sequence ID" value="GMT21523.1"/>
    <property type="molecule type" value="Genomic_DNA"/>
</dbReference>
<gene>
    <name evidence="2" type="ORF">PFISCL1PPCAC_12820</name>
</gene>
<organism evidence="2 3">
    <name type="scientific">Pristionchus fissidentatus</name>
    <dbReference type="NCBI Taxonomy" id="1538716"/>
    <lineage>
        <taxon>Eukaryota</taxon>
        <taxon>Metazoa</taxon>
        <taxon>Ecdysozoa</taxon>
        <taxon>Nematoda</taxon>
        <taxon>Chromadorea</taxon>
        <taxon>Rhabditida</taxon>
        <taxon>Rhabditina</taxon>
        <taxon>Diplogasteromorpha</taxon>
        <taxon>Diplogasteroidea</taxon>
        <taxon>Neodiplogasteridae</taxon>
        <taxon>Pristionchus</taxon>
    </lineage>
</organism>
<protein>
    <recommendedName>
        <fullName evidence="4">Ubiquitin-like domain-containing protein</fullName>
    </recommendedName>
</protein>
<keyword evidence="3" id="KW-1185">Reference proteome</keyword>
<evidence type="ECO:0000313" key="2">
    <source>
        <dbReference type="EMBL" id="GMT21523.1"/>
    </source>
</evidence>
<keyword evidence="1" id="KW-0812">Transmembrane</keyword>
<keyword evidence="1" id="KW-1133">Transmembrane helix</keyword>
<reference evidence="2" key="1">
    <citation type="submission" date="2023-10" db="EMBL/GenBank/DDBJ databases">
        <title>Genome assembly of Pristionchus species.</title>
        <authorList>
            <person name="Yoshida K."/>
            <person name="Sommer R.J."/>
        </authorList>
    </citation>
    <scope>NUCLEOTIDE SEQUENCE</scope>
    <source>
        <strain evidence="2">RS5133</strain>
    </source>
</reference>
<accession>A0AAV5VT86</accession>
<comment type="caution">
    <text evidence="2">The sequence shown here is derived from an EMBL/GenBank/DDBJ whole genome shotgun (WGS) entry which is preliminary data.</text>
</comment>
<dbReference type="AlphaFoldDB" id="A0AAV5VT86"/>
<name>A0AAV5VT86_9BILA</name>
<feature type="non-terminal residue" evidence="2">
    <location>
        <position position="1"/>
    </location>
</feature>
<feature type="transmembrane region" description="Helical" evidence="1">
    <location>
        <begin position="158"/>
        <end position="178"/>
    </location>
</feature>